<dbReference type="PANTHER" id="PTHR10903">
    <property type="entry name" value="GTPASE, IMAP FAMILY MEMBER-RELATED"/>
    <property type="match status" value="1"/>
</dbReference>
<evidence type="ECO:0000313" key="6">
    <source>
        <dbReference type="EMBL" id="CAJ1053251.1"/>
    </source>
</evidence>
<dbReference type="EMBL" id="OY660866">
    <property type="protein sequence ID" value="CAJ1053251.1"/>
    <property type="molecule type" value="Genomic_DNA"/>
</dbReference>
<keyword evidence="2" id="KW-0547">Nucleotide-binding</keyword>
<dbReference type="InterPro" id="IPR027417">
    <property type="entry name" value="P-loop_NTPase"/>
</dbReference>
<reference evidence="6" key="1">
    <citation type="submission" date="2023-08" db="EMBL/GenBank/DDBJ databases">
        <authorList>
            <person name="Alioto T."/>
            <person name="Alioto T."/>
            <person name="Gomez Garrido J."/>
        </authorList>
    </citation>
    <scope>NUCLEOTIDE SEQUENCE</scope>
</reference>
<keyword evidence="7" id="KW-1185">Reference proteome</keyword>
<feature type="domain" description="AIG1-type G" evidence="5">
    <location>
        <begin position="39"/>
        <end position="240"/>
    </location>
</feature>
<gene>
    <name evidence="6" type="ORF">XNOV1_A036808</name>
</gene>
<proteinExistence type="inferred from homology"/>
<dbReference type="InterPro" id="IPR006703">
    <property type="entry name" value="G_AIG1"/>
</dbReference>
<protein>
    <submittedName>
        <fullName evidence="6">Uncharacterized protein LOC117815531</fullName>
    </submittedName>
</protein>
<sequence length="401" mass="46822">MDGNYYNPNMARNYNYPNMGGNFNNPNMASNFGYTITNNDEVRIVMVGKTGIGKSATGNTILGRDCFESKFSAQSMTVDCSKGKGTVDGQKVAVIDTPGLFDTRFGMDKTAKDISQCITYASPGPHVFMVVIRLGRYTEEEKQTVQRIQEIFGQAADRYSMVLFTGGDELEAEEKTIEGFLAECPDLQELVSRCNGQYHVFNNRKKKDRSQVTELLQKIRNIVQKNGGSHYTNEMFQEAERAVEEEKQHILKEKEEQIRKEKEKLEREIRQKYEKEMKRISDQLQAEREREKKEREEERKREKQEMNEERMREREERQAERMREREEKEKDLNKLKEQFESDLKEEKKRIEEKFDREARTEAEESNPMYYLVKAGEAVVDAGKHVVSGAKALGRKIWGWFK</sequence>
<dbReference type="GO" id="GO:0005525">
    <property type="term" value="F:GTP binding"/>
    <property type="evidence" value="ECO:0007669"/>
    <property type="project" value="UniProtKB-KW"/>
</dbReference>
<dbReference type="FunFam" id="3.40.50.300:FF:000366">
    <property type="entry name" value="GTPase, IMAP family member 2"/>
    <property type="match status" value="1"/>
</dbReference>
<dbReference type="AlphaFoldDB" id="A0AAV1EXI5"/>
<evidence type="ECO:0000256" key="4">
    <source>
        <dbReference type="SAM" id="MobiDB-lite"/>
    </source>
</evidence>
<evidence type="ECO:0000259" key="5">
    <source>
        <dbReference type="PROSITE" id="PS51720"/>
    </source>
</evidence>
<dbReference type="Pfam" id="PF04548">
    <property type="entry name" value="AIG1"/>
    <property type="match status" value="1"/>
</dbReference>
<evidence type="ECO:0000256" key="3">
    <source>
        <dbReference type="ARBA" id="ARBA00023134"/>
    </source>
</evidence>
<dbReference type="Proteomes" id="UP001178508">
    <property type="component" value="Chromosome 3"/>
</dbReference>
<evidence type="ECO:0000313" key="7">
    <source>
        <dbReference type="Proteomes" id="UP001178508"/>
    </source>
</evidence>
<organism evidence="6 7">
    <name type="scientific">Xyrichtys novacula</name>
    <name type="common">Pearly razorfish</name>
    <name type="synonym">Hemipteronotus novacula</name>
    <dbReference type="NCBI Taxonomy" id="13765"/>
    <lineage>
        <taxon>Eukaryota</taxon>
        <taxon>Metazoa</taxon>
        <taxon>Chordata</taxon>
        <taxon>Craniata</taxon>
        <taxon>Vertebrata</taxon>
        <taxon>Euteleostomi</taxon>
        <taxon>Actinopterygii</taxon>
        <taxon>Neopterygii</taxon>
        <taxon>Teleostei</taxon>
        <taxon>Neoteleostei</taxon>
        <taxon>Acanthomorphata</taxon>
        <taxon>Eupercaria</taxon>
        <taxon>Labriformes</taxon>
        <taxon>Labridae</taxon>
        <taxon>Xyrichtys</taxon>
    </lineage>
</organism>
<dbReference type="PANTHER" id="PTHR10903:SF112">
    <property type="entry name" value="SI:CH211-113E8.5"/>
    <property type="match status" value="1"/>
</dbReference>
<comment type="similarity">
    <text evidence="1">Belongs to the TRAFAC class TrmE-Era-EngA-EngB-Septin-like GTPase superfamily. AIG1/Toc34/Toc159-like paraseptin GTPase family. IAN subfamily.</text>
</comment>
<dbReference type="PROSITE" id="PS51720">
    <property type="entry name" value="G_AIG1"/>
    <property type="match status" value="1"/>
</dbReference>
<accession>A0AAV1EXI5</accession>
<dbReference type="Gene3D" id="3.40.50.300">
    <property type="entry name" value="P-loop containing nucleotide triphosphate hydrolases"/>
    <property type="match status" value="1"/>
</dbReference>
<evidence type="ECO:0000256" key="1">
    <source>
        <dbReference type="ARBA" id="ARBA00008535"/>
    </source>
</evidence>
<feature type="region of interest" description="Disordered" evidence="4">
    <location>
        <begin position="281"/>
        <end position="345"/>
    </location>
</feature>
<dbReference type="SUPFAM" id="SSF52540">
    <property type="entry name" value="P-loop containing nucleoside triphosphate hydrolases"/>
    <property type="match status" value="1"/>
</dbReference>
<dbReference type="CDD" id="cd01852">
    <property type="entry name" value="AIG1"/>
    <property type="match status" value="1"/>
</dbReference>
<evidence type="ECO:0000256" key="2">
    <source>
        <dbReference type="ARBA" id="ARBA00022741"/>
    </source>
</evidence>
<dbReference type="InterPro" id="IPR045058">
    <property type="entry name" value="GIMA/IAN/Toc"/>
</dbReference>
<name>A0AAV1EXI5_XYRNO</name>
<keyword evidence="3" id="KW-0342">GTP-binding</keyword>